<evidence type="ECO:0000256" key="9">
    <source>
        <dbReference type="ARBA" id="ARBA00023136"/>
    </source>
</evidence>
<gene>
    <name evidence="11" type="ORF">ICHIAU1_15370</name>
</gene>
<keyword evidence="5" id="KW-0812">Transmembrane</keyword>
<dbReference type="Gene3D" id="1.20.1530.20">
    <property type="match status" value="1"/>
</dbReference>
<dbReference type="RefSeq" id="WP_162050035.1">
    <property type="nucleotide sequence ID" value="NZ_AP019011.1"/>
</dbReference>
<dbReference type="InterPro" id="IPR038770">
    <property type="entry name" value="Na+/solute_symporter_sf"/>
</dbReference>
<evidence type="ECO:0000313" key="11">
    <source>
        <dbReference type="EMBL" id="BBU69254.1"/>
    </source>
</evidence>
<keyword evidence="6" id="KW-0630">Potassium</keyword>
<comment type="subcellular location">
    <subcellularLocation>
        <location evidence="1">Membrane</location>
        <topology evidence="1">Multi-pass membrane protein</topology>
    </subcellularLocation>
</comment>
<sequence length="580" mass="63305">MFSEITAYLTEIRPEASIVLLLVLSVLGVLLTRMVRLPSMLAYLLIGVFISTTGVNLLSGDDDIPHIAQFGIAFLMFSIGLEFNISRLIDMRHKVLGLGAPQMFLTALGTLFVVWLGYDQGWRSGFAVGLAVAMSSTAIMAKMLAERFELHSRHGRRTMAVLLFQDLAVVPSLIVIPALALNPYNLGTALASGILLGITTLFLMFWIGKKLVNLLFAVVSRFHSPELFMLTVLLLVFGLSLVTEKAGLSDAMGAFIGGVLVSETLYRHEVEADIRPFRDILLGLFFVSIGMTLDLSYVFSHLLVISLGLVLLILGKGLVVLLVTRANRTPWPVAIRTASQLAIAGEFGIVLLTLAFSNGLIDDEMLQSTLAIMLLSMFMAPFVISLSTRLAEVLERNSLPEGSNGPLHHHTAEALTSHNLYHSHVVICGFGRTGHAVAEFLGAERIAWVAIDVNARRVEEATHELGSVVFGRAERPEVLSAAGLKTALLVVICFPDPAAVERMLPAIRRVRPEIRIVVRAPDDSFCDHFKALGATEVVPEIFESGLSLAQETLRQLGIPVERTSRKVKEIREAHYKGPAT</sequence>
<keyword evidence="12" id="KW-1185">Reference proteome</keyword>
<dbReference type="PROSITE" id="PS51201">
    <property type="entry name" value="RCK_N"/>
    <property type="match status" value="1"/>
</dbReference>
<dbReference type="SUPFAM" id="SSF51735">
    <property type="entry name" value="NAD(P)-binding Rossmann-fold domains"/>
    <property type="match status" value="1"/>
</dbReference>
<evidence type="ECO:0000256" key="6">
    <source>
        <dbReference type="ARBA" id="ARBA00022958"/>
    </source>
</evidence>
<keyword evidence="9" id="KW-0472">Membrane</keyword>
<evidence type="ECO:0000256" key="8">
    <source>
        <dbReference type="ARBA" id="ARBA00023065"/>
    </source>
</evidence>
<protein>
    <submittedName>
        <fullName evidence="11">Sodium/hydrogen exchanger family protein</fullName>
    </submittedName>
</protein>
<dbReference type="PANTHER" id="PTHR46157:SF4">
    <property type="entry name" value="K(+) EFFLUX ANTIPORTER 3, CHLOROPLASTIC"/>
    <property type="match status" value="1"/>
</dbReference>
<evidence type="ECO:0000256" key="4">
    <source>
        <dbReference type="ARBA" id="ARBA00022538"/>
    </source>
</evidence>
<evidence type="ECO:0000256" key="1">
    <source>
        <dbReference type="ARBA" id="ARBA00004141"/>
    </source>
</evidence>
<dbReference type="AlphaFoldDB" id="A0A679I8R0"/>
<dbReference type="InterPro" id="IPR006153">
    <property type="entry name" value="Cation/H_exchanger_TM"/>
</dbReference>
<dbReference type="Pfam" id="PF02254">
    <property type="entry name" value="TrkA_N"/>
    <property type="match status" value="1"/>
</dbReference>
<evidence type="ECO:0000256" key="7">
    <source>
        <dbReference type="ARBA" id="ARBA00022989"/>
    </source>
</evidence>
<keyword evidence="2" id="KW-0813">Transport</keyword>
<keyword evidence="3" id="KW-0050">Antiport</keyword>
<dbReference type="GO" id="GO:0006813">
    <property type="term" value="P:potassium ion transport"/>
    <property type="evidence" value="ECO:0007669"/>
    <property type="project" value="UniProtKB-KW"/>
</dbReference>
<dbReference type="GO" id="GO:1902600">
    <property type="term" value="P:proton transmembrane transport"/>
    <property type="evidence" value="ECO:0007669"/>
    <property type="project" value="InterPro"/>
</dbReference>
<organism evidence="11 12">
    <name type="scientific">Fluviibacter phosphoraccumulans</name>
    <dbReference type="NCBI Taxonomy" id="1751046"/>
    <lineage>
        <taxon>Bacteria</taxon>
        <taxon>Pseudomonadati</taxon>
        <taxon>Pseudomonadota</taxon>
        <taxon>Betaproteobacteria</taxon>
        <taxon>Rhodocyclales</taxon>
        <taxon>Fluviibacteraceae</taxon>
        <taxon>Fluviibacter</taxon>
    </lineage>
</organism>
<feature type="domain" description="RCK N-terminal" evidence="10">
    <location>
        <begin position="422"/>
        <end position="539"/>
    </location>
</feature>
<keyword evidence="4" id="KW-0633">Potassium transport</keyword>
<evidence type="ECO:0000313" key="12">
    <source>
        <dbReference type="Proteomes" id="UP000463961"/>
    </source>
</evidence>
<dbReference type="Proteomes" id="UP000463961">
    <property type="component" value="Chromosome"/>
</dbReference>
<name>A0A679I8R0_9RHOO</name>
<accession>A0A679I8R0</accession>
<evidence type="ECO:0000259" key="10">
    <source>
        <dbReference type="PROSITE" id="PS51201"/>
    </source>
</evidence>
<evidence type="ECO:0000256" key="3">
    <source>
        <dbReference type="ARBA" id="ARBA00022449"/>
    </source>
</evidence>
<keyword evidence="7" id="KW-1133">Transmembrane helix</keyword>
<reference evidence="12" key="1">
    <citation type="submission" date="2020-01" db="EMBL/GenBank/DDBJ databases">
        <title>Phosphoaccumulans saitamaens gen. nov., sp. nov., a polyphosphate accumulating bacterium isolated from surface river water.</title>
        <authorList>
            <person name="Watanabe K."/>
            <person name="Suda W."/>
        </authorList>
    </citation>
    <scope>NUCLEOTIDE SEQUENCE [LARGE SCALE GENOMIC DNA]</scope>
    <source>
        <strain evidence="12">ICHIAU1</strain>
    </source>
</reference>
<dbReference type="InterPro" id="IPR003148">
    <property type="entry name" value="RCK_N"/>
</dbReference>
<dbReference type="OrthoDB" id="9781411at2"/>
<dbReference type="PANTHER" id="PTHR46157">
    <property type="entry name" value="K(+) EFFLUX ANTIPORTER 3, CHLOROPLASTIC"/>
    <property type="match status" value="1"/>
</dbReference>
<dbReference type="EMBL" id="AP022345">
    <property type="protein sequence ID" value="BBU69254.1"/>
    <property type="molecule type" value="Genomic_DNA"/>
</dbReference>
<keyword evidence="8" id="KW-0406">Ion transport</keyword>
<evidence type="ECO:0000256" key="2">
    <source>
        <dbReference type="ARBA" id="ARBA00022448"/>
    </source>
</evidence>
<dbReference type="GO" id="GO:0005886">
    <property type="term" value="C:plasma membrane"/>
    <property type="evidence" value="ECO:0007669"/>
    <property type="project" value="TreeGrafter"/>
</dbReference>
<dbReference type="Pfam" id="PF00999">
    <property type="entry name" value="Na_H_Exchanger"/>
    <property type="match status" value="1"/>
</dbReference>
<dbReference type="InterPro" id="IPR036291">
    <property type="entry name" value="NAD(P)-bd_dom_sf"/>
</dbReference>
<dbReference type="GO" id="GO:0015297">
    <property type="term" value="F:antiporter activity"/>
    <property type="evidence" value="ECO:0007669"/>
    <property type="project" value="UniProtKB-KW"/>
</dbReference>
<proteinExistence type="predicted"/>
<dbReference type="Gene3D" id="3.40.50.720">
    <property type="entry name" value="NAD(P)-binding Rossmann-like Domain"/>
    <property type="match status" value="1"/>
</dbReference>
<evidence type="ECO:0000256" key="5">
    <source>
        <dbReference type="ARBA" id="ARBA00022692"/>
    </source>
</evidence>